<evidence type="ECO:0000313" key="2">
    <source>
        <dbReference type="EMBL" id="CDW52470.1"/>
    </source>
</evidence>
<accession>A0A077Z1M8</accession>
<gene>
    <name evidence="2" type="ORF">TTRE_0000073101</name>
</gene>
<protein>
    <submittedName>
        <fullName evidence="2">Protein slowmo</fullName>
    </submittedName>
</protein>
<dbReference type="EMBL" id="HG805823">
    <property type="protein sequence ID" value="CDW52470.1"/>
    <property type="molecule type" value="Genomic_DNA"/>
</dbReference>
<reference evidence="2" key="2">
    <citation type="submission" date="2014-03" db="EMBL/GenBank/DDBJ databases">
        <title>The whipworm genome and dual-species transcriptomics of an intimate host-pathogen interaction.</title>
        <authorList>
            <person name="Foth B.J."/>
            <person name="Tsai I.J."/>
            <person name="Reid A.J."/>
            <person name="Bancroft A.J."/>
            <person name="Nichol S."/>
            <person name="Tracey A."/>
            <person name="Holroyd N."/>
            <person name="Cotton J.A."/>
            <person name="Stanley E.J."/>
            <person name="Zarowiecki M."/>
            <person name="Liu J.Z."/>
            <person name="Huckvale T."/>
            <person name="Cooper P.J."/>
            <person name="Grencis R.K."/>
            <person name="Berriman M."/>
        </authorList>
    </citation>
    <scope>NUCLEOTIDE SEQUENCE [LARGE SCALE GENOMIC DNA]</scope>
</reference>
<feature type="region of interest" description="Disordered" evidence="1">
    <location>
        <begin position="759"/>
        <end position="781"/>
    </location>
</feature>
<proteinExistence type="predicted"/>
<keyword evidence="3" id="KW-1185">Reference proteome</keyword>
<sequence>MLHATNASTKRDANASRFNVIHWLRNELPLLNKASWVVCEEQYCGPMNYSAFANINNSDAKVEPVKDINPLYRKKKTKGSPPLIYQTPGGIYVISYPVSLCKFVAGSLTAECAQRAKLPEQHVEMKVPFYSKLPKKLALKQPQLLYRKKLLYRGLLDKYQEWSWSVASYNQQYDQEEFASFTFNDSSEYFGSIVHQCNSLPAMKRKLTDIAHVMYILSDQKIDILNDSFASNFSRKEACSSLWTLGNSEFTLAMDNYIEESSWISAGMLDDCIFTNHTMKIVLQRDQDEYTVKVHHTCAGKGETFRSESVGKAKCWHSNRAINCKVTAMLICQDNKSTLIAELIEFMKIETLASNNQGIVKSLINEWACEITYFQTLCSKKKFTIETSSTNGRCSVMTQPRVKLRHVNVWYSGITVKGVIYLSANFIISLILWAAFQIYRDEKLETEKGDEYRLERKKSFENLTEILERIFRKDAAGVFLTKLNSDYLGLRLLNRTMNTFSITENSFILVNKDIRSNDLFVGMLYDGADPSVLWCFSVSNNIGCIVFLPENSDIFYQMLNCLPLTLKTKRSIVRSCTHIDAIGEQECNGNQYYVCEIRRGRSRADWCFLFLLTNWSVEFFDKMPHRQFYMPQLVDQLNCNQKTKKQRNMLLVGKRHAEIANFIALLYGGQMCMTSGQMNAYKCALYSKTFITDAFTGPTSECQALALHYGLHVGMGGIRTLDCIFFEEQDIPKGVANSLLIRTAQAGLKFQVGEKVGKHSKVKRTKNLSDESNTNAENRSK</sequence>
<dbReference type="Proteomes" id="UP000030665">
    <property type="component" value="Unassembled WGS sequence"/>
</dbReference>
<feature type="compositionally biased region" description="Polar residues" evidence="1">
    <location>
        <begin position="770"/>
        <end position="781"/>
    </location>
</feature>
<name>A0A077Z1M8_TRITR</name>
<reference evidence="2" key="1">
    <citation type="submission" date="2014-01" db="EMBL/GenBank/DDBJ databases">
        <authorList>
            <person name="Aslett M."/>
        </authorList>
    </citation>
    <scope>NUCLEOTIDE SEQUENCE</scope>
</reference>
<dbReference type="OrthoDB" id="10307381at2759"/>
<evidence type="ECO:0000313" key="3">
    <source>
        <dbReference type="Proteomes" id="UP000030665"/>
    </source>
</evidence>
<evidence type="ECO:0000256" key="1">
    <source>
        <dbReference type="SAM" id="MobiDB-lite"/>
    </source>
</evidence>
<dbReference type="AlphaFoldDB" id="A0A077Z1M8"/>
<organism evidence="2 3">
    <name type="scientific">Trichuris trichiura</name>
    <name type="common">Whipworm</name>
    <name type="synonym">Trichocephalus trichiurus</name>
    <dbReference type="NCBI Taxonomy" id="36087"/>
    <lineage>
        <taxon>Eukaryota</taxon>
        <taxon>Metazoa</taxon>
        <taxon>Ecdysozoa</taxon>
        <taxon>Nematoda</taxon>
        <taxon>Enoplea</taxon>
        <taxon>Dorylaimia</taxon>
        <taxon>Trichinellida</taxon>
        <taxon>Trichuridae</taxon>
        <taxon>Trichuris</taxon>
    </lineage>
</organism>